<feature type="domain" description="SnoaL-like" evidence="1">
    <location>
        <begin position="12"/>
        <end position="112"/>
    </location>
</feature>
<evidence type="ECO:0000259" key="1">
    <source>
        <dbReference type="Pfam" id="PF12680"/>
    </source>
</evidence>
<keyword evidence="4" id="KW-1185">Reference proteome</keyword>
<proteinExistence type="predicted"/>
<dbReference type="InterPro" id="IPR032710">
    <property type="entry name" value="NTF2-like_dom_sf"/>
</dbReference>
<dbReference type="AlphaFoldDB" id="A0AAD0WE21"/>
<evidence type="ECO:0000313" key="4">
    <source>
        <dbReference type="Proteomes" id="UP000183805"/>
    </source>
</evidence>
<protein>
    <submittedName>
        <fullName evidence="2">Nuclear transport factor 2 family protein</fullName>
    </submittedName>
    <submittedName>
        <fullName evidence="3">SnoaL-like domain-containing protein</fullName>
    </submittedName>
</protein>
<dbReference type="RefSeq" id="WP_036972020.1">
    <property type="nucleotide sequence ID" value="NZ_CP032091.1"/>
</dbReference>
<dbReference type="Gene3D" id="3.10.450.50">
    <property type="match status" value="1"/>
</dbReference>
<evidence type="ECO:0000313" key="2">
    <source>
        <dbReference type="EMBL" id="AXV66998.1"/>
    </source>
</evidence>
<organism evidence="2 5">
    <name type="scientific">Pseudoalteromonas lipolytica</name>
    <dbReference type="NCBI Taxonomy" id="570156"/>
    <lineage>
        <taxon>Bacteria</taxon>
        <taxon>Pseudomonadati</taxon>
        <taxon>Pseudomonadota</taxon>
        <taxon>Gammaproteobacteria</taxon>
        <taxon>Alteromonadales</taxon>
        <taxon>Pseudoalteromonadaceae</taxon>
        <taxon>Pseudoalteromonas</taxon>
    </lineage>
</organism>
<sequence length="142" mass="16512">MDKATLDRFINVYQTLNKDNLHLLDEIYHQDIQFSDPLHAVDGLAALHGYFKNLYANVISCEFNITDVEHTTNKAFIYWTMFYRHPKLNKGKKIAVEGHSRLVFSNEKIIQHRDYFDAGALLYRHIPLLGSAVRFIDKRASA</sequence>
<evidence type="ECO:0000313" key="5">
    <source>
        <dbReference type="Proteomes" id="UP000264605"/>
    </source>
</evidence>
<dbReference type="EMBL" id="CP032091">
    <property type="protein sequence ID" value="AXV66998.1"/>
    <property type="molecule type" value="Genomic_DNA"/>
</dbReference>
<dbReference type="EMBL" id="FPAZ01000004">
    <property type="protein sequence ID" value="SFT54449.1"/>
    <property type="molecule type" value="Genomic_DNA"/>
</dbReference>
<geneLocation type="plasmid" evidence="2 5">
    <name>unnamed1</name>
</geneLocation>
<dbReference type="Proteomes" id="UP000183805">
    <property type="component" value="Unassembled WGS sequence"/>
</dbReference>
<accession>A0AAD0WE21</accession>
<keyword evidence="2" id="KW-0614">Plasmid</keyword>
<dbReference type="KEGG" id="pdj:D0907_16865"/>
<evidence type="ECO:0000313" key="3">
    <source>
        <dbReference type="EMBL" id="SFT54449.1"/>
    </source>
</evidence>
<dbReference type="SUPFAM" id="SSF54427">
    <property type="entry name" value="NTF2-like"/>
    <property type="match status" value="1"/>
</dbReference>
<reference evidence="2 5" key="2">
    <citation type="submission" date="2018-08" db="EMBL/GenBank/DDBJ databases">
        <title>Draft genome sequence of Pseudoalteromonas donghaensis HJ51.</title>
        <authorList>
            <person name="Oh J."/>
            <person name="Roh D."/>
        </authorList>
    </citation>
    <scope>NUCLEOTIDE SEQUENCE [LARGE SCALE GENOMIC DNA]</scope>
    <source>
        <strain evidence="2 5">HJ51</strain>
        <plasmid evidence="2 5">unnamed1</plasmid>
    </source>
</reference>
<dbReference type="InterPro" id="IPR037401">
    <property type="entry name" value="SnoaL-like"/>
</dbReference>
<name>A0AAD0WE21_9GAMM</name>
<gene>
    <name evidence="2" type="ORF">D0907_16865</name>
    <name evidence="3" type="ORF">SAMN04487854_104209</name>
</gene>
<dbReference type="GeneID" id="99507154"/>
<dbReference type="Pfam" id="PF12680">
    <property type="entry name" value="SnoaL_2"/>
    <property type="match status" value="1"/>
</dbReference>
<reference evidence="3 4" key="1">
    <citation type="submission" date="2016-10" db="EMBL/GenBank/DDBJ databases">
        <authorList>
            <person name="Varghese N."/>
            <person name="Submissions S."/>
        </authorList>
    </citation>
    <scope>NUCLEOTIDE SEQUENCE [LARGE SCALE GENOMIC DNA]</scope>
    <source>
        <strain evidence="3 4">CGMCC 1.8499</strain>
    </source>
</reference>
<dbReference type="Proteomes" id="UP000264605">
    <property type="component" value="Plasmid unnamed1"/>
</dbReference>